<keyword evidence="6 13" id="KW-1133">Transmembrane helix</keyword>
<dbReference type="InterPro" id="IPR036396">
    <property type="entry name" value="Cyt_P450_sf"/>
</dbReference>
<dbReference type="Gene3D" id="1.10.630.10">
    <property type="entry name" value="Cytochrome P450"/>
    <property type="match status" value="1"/>
</dbReference>
<evidence type="ECO:0000256" key="2">
    <source>
        <dbReference type="ARBA" id="ARBA00004167"/>
    </source>
</evidence>
<dbReference type="AlphaFoldDB" id="A0AAV1DV28"/>
<keyword evidence="11" id="KW-0503">Monooxygenase</keyword>
<sequence length="502" mass="57598">METSHIFWSLILVIFSTFCLSLHHKLKSTNVNRNKSSSTASADEEQLRLPPGRTGFPLIGETLDYYLNSRKGTHFKFVMDRMEEFSTKIFRTSLLGQKMVILGTVEGNKFLFSNENSLFQVWWPKMTDKIFPKSDDQPTQVHAKRLRYMISPLIQKVDGLRECIGIMDDVMKRHLEIYWKGKDEVKAAALVKKYTLSLGCNIFLGINDQNEIDEIVTGIDDIEAAFFAVPINLPGTTLSRGLKASKVMRSKIEAIIRHKRIHLGSKKDSVPVQTIVKDFISHMLSFEDENGQLLKEEDIASHLVGLIEVGYTYLHSTLTMLIKILADHPQVYDSVLKEQKEIASSKDSSGRLKWEDFRKMKYSWNVICEVFRLCSPGVGGFRETLTDVKYDGYTIPKGWKVHWLLHSTHGNPEYFQEPEKFDPSRFEGDGPSPYTFIPFGGGSRMCPGNEYARLAILSFVHYLVNDYKWEQIIPNEKISYFPVQVPVQGLPIRLYHHKSNLK</sequence>
<keyword evidence="4 13" id="KW-0812">Transmembrane</keyword>
<dbReference type="Pfam" id="PF00067">
    <property type="entry name" value="p450"/>
    <property type="match status" value="1"/>
</dbReference>
<dbReference type="GO" id="GO:0016020">
    <property type="term" value="C:membrane"/>
    <property type="evidence" value="ECO:0007669"/>
    <property type="project" value="UniProtKB-SubCell"/>
</dbReference>
<evidence type="ECO:0000313" key="14">
    <source>
        <dbReference type="EMBL" id="CAI9111750.1"/>
    </source>
</evidence>
<feature type="compositionally biased region" description="Polar residues" evidence="12">
    <location>
        <begin position="32"/>
        <end position="41"/>
    </location>
</feature>
<evidence type="ECO:0000256" key="7">
    <source>
        <dbReference type="ARBA" id="ARBA00023002"/>
    </source>
</evidence>
<dbReference type="GO" id="GO:0016125">
    <property type="term" value="P:sterol metabolic process"/>
    <property type="evidence" value="ECO:0007669"/>
    <property type="project" value="TreeGrafter"/>
</dbReference>
<dbReference type="PANTHER" id="PTHR24286">
    <property type="entry name" value="CYTOCHROME P450 26"/>
    <property type="match status" value="1"/>
</dbReference>
<keyword evidence="5 10" id="KW-0479">Metal-binding</keyword>
<feature type="transmembrane region" description="Helical" evidence="13">
    <location>
        <begin position="6"/>
        <end position="23"/>
    </location>
</feature>
<accession>A0AAV1DV28</accession>
<gene>
    <name evidence="14" type="ORF">OLC1_LOCUS19069</name>
</gene>
<evidence type="ECO:0000256" key="6">
    <source>
        <dbReference type="ARBA" id="ARBA00022989"/>
    </source>
</evidence>
<evidence type="ECO:0000256" key="5">
    <source>
        <dbReference type="ARBA" id="ARBA00022723"/>
    </source>
</evidence>
<evidence type="ECO:0000256" key="13">
    <source>
        <dbReference type="SAM" id="Phobius"/>
    </source>
</evidence>
<comment type="similarity">
    <text evidence="3 11">Belongs to the cytochrome P450 family.</text>
</comment>
<dbReference type="GO" id="GO:0016712">
    <property type="term" value="F:oxidoreductase activity, acting on paired donors, with incorporation or reduction of molecular oxygen, reduced flavin or flavoprotein as one donor, and incorporation of one atom of oxygen"/>
    <property type="evidence" value="ECO:0007669"/>
    <property type="project" value="UniProtKB-ARBA"/>
</dbReference>
<name>A0AAV1DV28_OLDCO</name>
<keyword evidence="9 13" id="KW-0472">Membrane</keyword>
<evidence type="ECO:0000256" key="3">
    <source>
        <dbReference type="ARBA" id="ARBA00010617"/>
    </source>
</evidence>
<proteinExistence type="inferred from homology"/>
<feature type="region of interest" description="Disordered" evidence="12">
    <location>
        <begin position="32"/>
        <end position="52"/>
    </location>
</feature>
<keyword evidence="10 11" id="KW-0349">Heme</keyword>
<protein>
    <submittedName>
        <fullName evidence="14">OLC1v1012058C1</fullName>
    </submittedName>
</protein>
<keyword evidence="7 11" id="KW-0560">Oxidoreductase</keyword>
<keyword evidence="8 10" id="KW-0408">Iron</keyword>
<dbReference type="SUPFAM" id="SSF48264">
    <property type="entry name" value="Cytochrome P450"/>
    <property type="match status" value="1"/>
</dbReference>
<comment type="cofactor">
    <cofactor evidence="1 10">
        <name>heme</name>
        <dbReference type="ChEBI" id="CHEBI:30413"/>
    </cofactor>
</comment>
<evidence type="ECO:0000256" key="10">
    <source>
        <dbReference type="PIRSR" id="PIRSR602401-1"/>
    </source>
</evidence>
<dbReference type="PRINTS" id="PR00463">
    <property type="entry name" value="EP450I"/>
</dbReference>
<keyword evidence="15" id="KW-1185">Reference proteome</keyword>
<feature type="binding site" description="axial binding residue" evidence="10">
    <location>
        <position position="446"/>
    </location>
    <ligand>
        <name>heme</name>
        <dbReference type="ChEBI" id="CHEBI:30413"/>
    </ligand>
    <ligandPart>
        <name>Fe</name>
        <dbReference type="ChEBI" id="CHEBI:18248"/>
    </ligandPart>
</feature>
<evidence type="ECO:0000313" key="15">
    <source>
        <dbReference type="Proteomes" id="UP001161247"/>
    </source>
</evidence>
<dbReference type="FunFam" id="1.10.630.10:FF:000022">
    <property type="entry name" value="Taxadiene 5-alpha hydroxylase"/>
    <property type="match status" value="1"/>
</dbReference>
<dbReference type="Proteomes" id="UP001161247">
    <property type="component" value="Chromosome 7"/>
</dbReference>
<evidence type="ECO:0000256" key="12">
    <source>
        <dbReference type="SAM" id="MobiDB-lite"/>
    </source>
</evidence>
<dbReference type="GO" id="GO:0005506">
    <property type="term" value="F:iron ion binding"/>
    <property type="evidence" value="ECO:0007669"/>
    <property type="project" value="InterPro"/>
</dbReference>
<comment type="subcellular location">
    <subcellularLocation>
        <location evidence="2">Membrane</location>
        <topology evidence="2">Single-pass membrane protein</topology>
    </subcellularLocation>
</comment>
<reference evidence="14" key="1">
    <citation type="submission" date="2023-03" db="EMBL/GenBank/DDBJ databases">
        <authorList>
            <person name="Julca I."/>
        </authorList>
    </citation>
    <scope>NUCLEOTIDE SEQUENCE</scope>
</reference>
<dbReference type="InterPro" id="IPR002401">
    <property type="entry name" value="Cyt_P450_E_grp-I"/>
</dbReference>
<dbReference type="CDD" id="cd11043">
    <property type="entry name" value="CYP90-like"/>
    <property type="match status" value="1"/>
</dbReference>
<evidence type="ECO:0000256" key="1">
    <source>
        <dbReference type="ARBA" id="ARBA00001971"/>
    </source>
</evidence>
<dbReference type="InterPro" id="IPR017972">
    <property type="entry name" value="Cyt_P450_CS"/>
</dbReference>
<evidence type="ECO:0000256" key="9">
    <source>
        <dbReference type="ARBA" id="ARBA00023136"/>
    </source>
</evidence>
<dbReference type="PROSITE" id="PS00086">
    <property type="entry name" value="CYTOCHROME_P450"/>
    <property type="match status" value="1"/>
</dbReference>
<dbReference type="GO" id="GO:0020037">
    <property type="term" value="F:heme binding"/>
    <property type="evidence" value="ECO:0007669"/>
    <property type="project" value="InterPro"/>
</dbReference>
<dbReference type="EMBL" id="OX459124">
    <property type="protein sequence ID" value="CAI9111750.1"/>
    <property type="molecule type" value="Genomic_DNA"/>
</dbReference>
<evidence type="ECO:0000256" key="11">
    <source>
        <dbReference type="RuleBase" id="RU000461"/>
    </source>
</evidence>
<evidence type="ECO:0000256" key="4">
    <source>
        <dbReference type="ARBA" id="ARBA00022692"/>
    </source>
</evidence>
<dbReference type="InterPro" id="IPR001128">
    <property type="entry name" value="Cyt_P450"/>
</dbReference>
<evidence type="ECO:0000256" key="8">
    <source>
        <dbReference type="ARBA" id="ARBA00023004"/>
    </source>
</evidence>
<organism evidence="14 15">
    <name type="scientific">Oldenlandia corymbosa var. corymbosa</name>
    <dbReference type="NCBI Taxonomy" id="529605"/>
    <lineage>
        <taxon>Eukaryota</taxon>
        <taxon>Viridiplantae</taxon>
        <taxon>Streptophyta</taxon>
        <taxon>Embryophyta</taxon>
        <taxon>Tracheophyta</taxon>
        <taxon>Spermatophyta</taxon>
        <taxon>Magnoliopsida</taxon>
        <taxon>eudicotyledons</taxon>
        <taxon>Gunneridae</taxon>
        <taxon>Pentapetalae</taxon>
        <taxon>asterids</taxon>
        <taxon>lamiids</taxon>
        <taxon>Gentianales</taxon>
        <taxon>Rubiaceae</taxon>
        <taxon>Rubioideae</taxon>
        <taxon>Spermacoceae</taxon>
        <taxon>Hedyotis-Oldenlandia complex</taxon>
        <taxon>Oldenlandia</taxon>
    </lineage>
</organism>
<dbReference type="PANTHER" id="PTHR24286:SF366">
    <property type="entry name" value="BETA-AMYRIN 28-OXIDASE"/>
    <property type="match status" value="1"/>
</dbReference>